<evidence type="ECO:0000259" key="2">
    <source>
        <dbReference type="Pfam" id="PF07589"/>
    </source>
</evidence>
<gene>
    <name evidence="3" type="ORF">E4Q08_16470</name>
</gene>
<dbReference type="EMBL" id="SPMX01000053">
    <property type="protein sequence ID" value="NMQ06724.1"/>
    <property type="molecule type" value="Genomic_DNA"/>
</dbReference>
<feature type="signal peptide" evidence="1">
    <location>
        <begin position="1"/>
        <end position="27"/>
    </location>
</feature>
<organism evidence="3 4">
    <name type="scientific">Candidatus Accumulibacter contiguus</name>
    <dbReference type="NCBI Taxonomy" id="2954381"/>
    <lineage>
        <taxon>Bacteria</taxon>
        <taxon>Pseudomonadati</taxon>
        <taxon>Pseudomonadota</taxon>
        <taxon>Betaproteobacteria</taxon>
        <taxon>Candidatus Accumulibacter</taxon>
    </lineage>
</organism>
<dbReference type="Pfam" id="PF07589">
    <property type="entry name" value="PEP-CTERM"/>
    <property type="match status" value="1"/>
</dbReference>
<proteinExistence type="predicted"/>
<feature type="chain" id="PRO_5047033162" evidence="1">
    <location>
        <begin position="28"/>
        <end position="322"/>
    </location>
</feature>
<name>A0ABX1TAN4_9PROT</name>
<reference evidence="3" key="1">
    <citation type="submission" date="2019-03" db="EMBL/GenBank/DDBJ databases">
        <title>Metabolic reconstructions from genomes of highly enriched 'Candidatus Accumulibacter' and 'Candidatus Competibacter' bioreactor populations.</title>
        <authorList>
            <person name="Annavajhala M.K."/>
            <person name="Welles L."/>
            <person name="Abbas B."/>
            <person name="Sorokin D."/>
            <person name="Park H."/>
            <person name="Van Loosdrecht M."/>
            <person name="Chandran K."/>
        </authorList>
    </citation>
    <scope>NUCLEOTIDE SEQUENCE</scope>
    <source>
        <strain evidence="3">SBR_L</strain>
    </source>
</reference>
<keyword evidence="4" id="KW-1185">Reference proteome</keyword>
<dbReference type="InterPro" id="IPR013424">
    <property type="entry name" value="Ice-binding_C"/>
</dbReference>
<dbReference type="NCBIfam" id="NF041538">
    <property type="entry name" value="PEP_EDSA_1"/>
    <property type="match status" value="1"/>
</dbReference>
<evidence type="ECO:0000256" key="1">
    <source>
        <dbReference type="SAM" id="SignalP"/>
    </source>
</evidence>
<comment type="caution">
    <text evidence="3">The sequence shown here is derived from an EMBL/GenBank/DDBJ whole genome shotgun (WGS) entry which is preliminary data.</text>
</comment>
<accession>A0ABX1TAN4</accession>
<dbReference type="InterPro" id="IPR048213">
    <property type="entry name" value="EDSA_1-like"/>
</dbReference>
<dbReference type="Proteomes" id="UP000886469">
    <property type="component" value="Unassembled WGS sequence"/>
</dbReference>
<dbReference type="RefSeq" id="WP_169071184.1">
    <property type="nucleotide sequence ID" value="NZ_SPMX01000053.1"/>
</dbReference>
<evidence type="ECO:0000313" key="3">
    <source>
        <dbReference type="EMBL" id="NMQ06724.1"/>
    </source>
</evidence>
<protein>
    <submittedName>
        <fullName evidence="3">PEP-CTERM sorting domain-containing protein</fullName>
    </submittedName>
</protein>
<feature type="domain" description="Ice-binding protein C-terminal" evidence="2">
    <location>
        <begin position="294"/>
        <end position="317"/>
    </location>
</feature>
<keyword evidence="1" id="KW-0732">Signal</keyword>
<sequence>MNKKPGFSPRLIAMALALGAAASNANAGVLAQGVLEIKNFFLTDTAGTPLKESDFAALVANHNTDAFAKLNGVTVSDSRSDNVYPYTMDLPQQSVGANPYGENDYTHRPPIYSTNYARTDTFLSGNSINYDKSDTFPGSGSATGVTAQVVGEVSLNTTGEATTQANLGLQADFVFVLPTTRKIRLQFDADDYLLAFLGPLAKVPGSTAFASSSWSAALTGDDGTSYTFAPNGVLDAGELLDPCSLNTSRSRLINGVSTYSCIGSFAVESPTLTAGVLYQLAIRHTISTDADKLVPEPGTLALLGAGLVAGMFGATRRRREQA</sequence>
<dbReference type="NCBIfam" id="TIGR02595">
    <property type="entry name" value="PEP_CTERM"/>
    <property type="match status" value="1"/>
</dbReference>
<evidence type="ECO:0000313" key="4">
    <source>
        <dbReference type="Proteomes" id="UP000886469"/>
    </source>
</evidence>